<reference evidence="2" key="1">
    <citation type="journal article" date="2017" name="Arch. Virol.">
        <title>Bustos virus, a new member of the negevirus group isolated from a Mansonia mosquito in the Philippines.</title>
        <authorList>
            <person name="Fujita R."/>
            <person name="Kuwata R."/>
            <person name="Kobayashi D."/>
            <person name="Bertuso A.G."/>
            <person name="Isawa H."/>
            <person name="Sawabe K."/>
        </authorList>
    </citation>
    <scope>NUCLEOTIDE SEQUENCE</scope>
    <source>
        <strain evidence="2">PL42</strain>
    </source>
</reference>
<dbReference type="Pfam" id="PF16504">
    <property type="entry name" value="SP24"/>
    <property type="match status" value="1"/>
</dbReference>
<feature type="transmembrane region" description="Helical" evidence="1">
    <location>
        <begin position="99"/>
        <end position="118"/>
    </location>
</feature>
<organism evidence="2">
    <name type="scientific">Bustos virus</name>
    <dbReference type="NCBI Taxonomy" id="1771907"/>
    <lineage>
        <taxon>Viruses</taxon>
        <taxon>Riboviria</taxon>
        <taxon>Negevirus</taxon>
    </lineage>
</organism>
<evidence type="ECO:0000256" key="1">
    <source>
        <dbReference type="SAM" id="Phobius"/>
    </source>
</evidence>
<feature type="transmembrane region" description="Helical" evidence="1">
    <location>
        <begin position="163"/>
        <end position="181"/>
    </location>
</feature>
<sequence>MVLKRTGTVVRPVSTARRAVTAAPVKKAVKRVKEFGSNLDFSKYFRYVTSVLSNTTFVLIFALSAFLCYNYTTKGETSHIVKFVSNFVTHFPSFKDSQCSIIGFLQVFVPFIPAVVSVRPSNRFATLVGVALYYVFVPERTVYEYLVHGIIMYLIVRTEVKSYRLIGFAMLFLSYIMQFALPLPSGEGYNCTNPSGQ</sequence>
<dbReference type="GO" id="GO:0019028">
    <property type="term" value="C:viral capsid"/>
    <property type="evidence" value="ECO:0007669"/>
    <property type="project" value="UniProtKB-KW"/>
</dbReference>
<keyword evidence="1" id="KW-0812">Transmembrane</keyword>
<dbReference type="InterPro" id="IPR032441">
    <property type="entry name" value="SP24"/>
</dbReference>
<keyword evidence="1" id="KW-1133">Transmembrane helix</keyword>
<keyword evidence="2" id="KW-0946">Virion</keyword>
<dbReference type="EMBL" id="LC103139">
    <property type="protein sequence ID" value="BAU71149.1"/>
    <property type="molecule type" value="Genomic_RNA"/>
</dbReference>
<keyword evidence="1" id="KW-0472">Membrane</keyword>
<proteinExistence type="predicted"/>
<feature type="transmembrane region" description="Helical" evidence="1">
    <location>
        <begin position="44"/>
        <end position="69"/>
    </location>
</feature>
<name>A0A146HUK8_9VIRU</name>
<keyword evidence="2" id="KW-0167">Capsid protein</keyword>
<accession>A0A146HUK8</accession>
<protein>
    <submittedName>
        <fullName evidence="2">Coat protein</fullName>
    </submittedName>
</protein>
<evidence type="ECO:0000313" key="2">
    <source>
        <dbReference type="EMBL" id="BAU71149.1"/>
    </source>
</evidence>